<dbReference type="EMBL" id="CM001222">
    <property type="protein sequence ID" value="KEH27040.1"/>
    <property type="molecule type" value="Genomic_DNA"/>
</dbReference>
<protein>
    <submittedName>
        <fullName evidence="1 3">Uncharacterized protein</fullName>
    </submittedName>
</protein>
<reference evidence="3" key="3">
    <citation type="submission" date="2015-04" db="UniProtKB">
        <authorList>
            <consortium name="EnsemblPlants"/>
        </authorList>
    </citation>
    <scope>IDENTIFICATION</scope>
    <source>
        <strain evidence="3">cv. Jemalong A17</strain>
    </source>
</reference>
<evidence type="ECO:0000313" key="4">
    <source>
        <dbReference type="Proteomes" id="UP000002051"/>
    </source>
</evidence>
<organism evidence="1 4">
    <name type="scientific">Medicago truncatula</name>
    <name type="common">Barrel medic</name>
    <name type="synonym">Medicago tribuloides</name>
    <dbReference type="NCBI Taxonomy" id="3880"/>
    <lineage>
        <taxon>Eukaryota</taxon>
        <taxon>Viridiplantae</taxon>
        <taxon>Streptophyta</taxon>
        <taxon>Embryophyta</taxon>
        <taxon>Tracheophyta</taxon>
        <taxon>Spermatophyta</taxon>
        <taxon>Magnoliopsida</taxon>
        <taxon>eudicotyledons</taxon>
        <taxon>Gunneridae</taxon>
        <taxon>Pentapetalae</taxon>
        <taxon>rosids</taxon>
        <taxon>fabids</taxon>
        <taxon>Fabales</taxon>
        <taxon>Fabaceae</taxon>
        <taxon>Papilionoideae</taxon>
        <taxon>50 kb inversion clade</taxon>
        <taxon>NPAAA clade</taxon>
        <taxon>Hologalegina</taxon>
        <taxon>IRL clade</taxon>
        <taxon>Trifolieae</taxon>
        <taxon>Medicago</taxon>
    </lineage>
</organism>
<dbReference type="Proteomes" id="UP000002051">
    <property type="component" value="Chromosome 6"/>
</dbReference>
<reference evidence="1 4" key="1">
    <citation type="journal article" date="2011" name="Nature">
        <title>The Medicago genome provides insight into the evolution of rhizobial symbioses.</title>
        <authorList>
            <person name="Young N.D."/>
            <person name="Debelle F."/>
            <person name="Oldroyd G.E."/>
            <person name="Geurts R."/>
            <person name="Cannon S.B."/>
            <person name="Udvardi M.K."/>
            <person name="Benedito V.A."/>
            <person name="Mayer K.F."/>
            <person name="Gouzy J."/>
            <person name="Schoof H."/>
            <person name="Van de Peer Y."/>
            <person name="Proost S."/>
            <person name="Cook D.R."/>
            <person name="Meyers B.C."/>
            <person name="Spannagl M."/>
            <person name="Cheung F."/>
            <person name="De Mita S."/>
            <person name="Krishnakumar V."/>
            <person name="Gundlach H."/>
            <person name="Zhou S."/>
            <person name="Mudge J."/>
            <person name="Bharti A.K."/>
            <person name="Murray J.D."/>
            <person name="Naoumkina M.A."/>
            <person name="Rosen B."/>
            <person name="Silverstein K.A."/>
            <person name="Tang H."/>
            <person name="Rombauts S."/>
            <person name="Zhao P.X."/>
            <person name="Zhou P."/>
            <person name="Barbe V."/>
            <person name="Bardou P."/>
            <person name="Bechner M."/>
            <person name="Bellec A."/>
            <person name="Berger A."/>
            <person name="Berges H."/>
            <person name="Bidwell S."/>
            <person name="Bisseling T."/>
            <person name="Choisne N."/>
            <person name="Couloux A."/>
            <person name="Denny R."/>
            <person name="Deshpande S."/>
            <person name="Dai X."/>
            <person name="Doyle J.J."/>
            <person name="Dudez A.M."/>
            <person name="Farmer A.D."/>
            <person name="Fouteau S."/>
            <person name="Franken C."/>
            <person name="Gibelin C."/>
            <person name="Gish J."/>
            <person name="Goldstein S."/>
            <person name="Gonzalez A.J."/>
            <person name="Green P.J."/>
            <person name="Hallab A."/>
            <person name="Hartog M."/>
            <person name="Hua A."/>
            <person name="Humphray S.J."/>
            <person name="Jeong D.H."/>
            <person name="Jing Y."/>
            <person name="Jocker A."/>
            <person name="Kenton S.M."/>
            <person name="Kim D.J."/>
            <person name="Klee K."/>
            <person name="Lai H."/>
            <person name="Lang C."/>
            <person name="Lin S."/>
            <person name="Macmil S.L."/>
            <person name="Magdelenat G."/>
            <person name="Matthews L."/>
            <person name="McCorrison J."/>
            <person name="Monaghan E.L."/>
            <person name="Mun J.H."/>
            <person name="Najar F.Z."/>
            <person name="Nicholson C."/>
            <person name="Noirot C."/>
            <person name="O'Bleness M."/>
            <person name="Paule C.R."/>
            <person name="Poulain J."/>
            <person name="Prion F."/>
            <person name="Qin B."/>
            <person name="Qu C."/>
            <person name="Retzel E.F."/>
            <person name="Riddle C."/>
            <person name="Sallet E."/>
            <person name="Samain S."/>
            <person name="Samson N."/>
            <person name="Sanders I."/>
            <person name="Saurat O."/>
            <person name="Scarpelli C."/>
            <person name="Schiex T."/>
            <person name="Segurens B."/>
            <person name="Severin A.J."/>
            <person name="Sherrier D.J."/>
            <person name="Shi R."/>
            <person name="Sims S."/>
            <person name="Singer S.R."/>
            <person name="Sinharoy S."/>
            <person name="Sterck L."/>
            <person name="Viollet A."/>
            <person name="Wang B.B."/>
            <person name="Wang K."/>
            <person name="Wang M."/>
            <person name="Wang X."/>
            <person name="Warfsmann J."/>
            <person name="Weissenbach J."/>
            <person name="White D.D."/>
            <person name="White J.D."/>
            <person name="Wiley G.B."/>
            <person name="Wincker P."/>
            <person name="Xing Y."/>
            <person name="Yang L."/>
            <person name="Yao Z."/>
            <person name="Ying F."/>
            <person name="Zhai J."/>
            <person name="Zhou L."/>
            <person name="Zuber A."/>
            <person name="Denarie J."/>
            <person name="Dixon R.A."/>
            <person name="May G.D."/>
            <person name="Schwartz D.C."/>
            <person name="Rogers J."/>
            <person name="Quetier F."/>
            <person name="Town C.D."/>
            <person name="Roe B.A."/>
        </authorList>
    </citation>
    <scope>NUCLEOTIDE SEQUENCE [LARGE SCALE GENOMIC DNA]</scope>
    <source>
        <strain evidence="1">A17</strain>
        <strain evidence="3 4">cv. Jemalong A17</strain>
    </source>
</reference>
<name>A0A072UMF0_MEDTR</name>
<evidence type="ECO:0000313" key="1">
    <source>
        <dbReference type="EMBL" id="KEH27040.1"/>
    </source>
</evidence>
<keyword evidence="4" id="KW-1185">Reference proteome</keyword>
<proteinExistence type="predicted"/>
<dbReference type="AlphaFoldDB" id="A0A072UMF0"/>
<evidence type="ECO:0000313" key="2">
    <source>
        <dbReference type="EMBL" id="RHN52813.1"/>
    </source>
</evidence>
<dbReference type="EnsemblPlants" id="KEH27040">
    <property type="protein sequence ID" value="KEH27040"/>
    <property type="gene ID" value="MTR_6g084570"/>
</dbReference>
<reference evidence="2" key="4">
    <citation type="journal article" date="2018" name="Nat. Plants">
        <title>Whole-genome landscape of Medicago truncatula symbiotic genes.</title>
        <authorList>
            <person name="Pecrix Y."/>
            <person name="Gamas P."/>
            <person name="Carrere S."/>
        </authorList>
    </citation>
    <scope>NUCLEOTIDE SEQUENCE</scope>
    <source>
        <tissue evidence="2">Leaves</tissue>
    </source>
</reference>
<evidence type="ECO:0000313" key="3">
    <source>
        <dbReference type="EnsemblPlants" id="KEH27040"/>
    </source>
</evidence>
<dbReference type="HOGENOM" id="CLU_1201394_0_0_1"/>
<dbReference type="Proteomes" id="UP000265566">
    <property type="component" value="Chromosome 6"/>
</dbReference>
<reference evidence="1 4" key="2">
    <citation type="journal article" date="2014" name="BMC Genomics">
        <title>An improved genome release (version Mt4.0) for the model legume Medicago truncatula.</title>
        <authorList>
            <person name="Tang H."/>
            <person name="Krishnakumar V."/>
            <person name="Bidwell S."/>
            <person name="Rosen B."/>
            <person name="Chan A."/>
            <person name="Zhou S."/>
            <person name="Gentzbittel L."/>
            <person name="Childs K.L."/>
            <person name="Yandell M."/>
            <person name="Gundlach H."/>
            <person name="Mayer K.F."/>
            <person name="Schwartz D.C."/>
            <person name="Town C.D."/>
        </authorList>
    </citation>
    <scope>GENOME REANNOTATION</scope>
    <source>
        <strain evidence="1">A17</strain>
        <strain evidence="3 4">cv. Jemalong A17</strain>
    </source>
</reference>
<dbReference type="Gramene" id="rna37528">
    <property type="protein sequence ID" value="RHN52813.1"/>
    <property type="gene ID" value="gene37528"/>
</dbReference>
<dbReference type="EMBL" id="PSQE01000006">
    <property type="protein sequence ID" value="RHN52813.1"/>
    <property type="molecule type" value="Genomic_DNA"/>
</dbReference>
<gene>
    <name evidence="1" type="ordered locus">MTR_6g084570</name>
    <name evidence="2" type="ORF">MtrunA17_Chr6g0484581</name>
</gene>
<accession>A0A072UMF0</accession>
<sequence>MPNFLKHAMKSKRGKERVQGKEKNLNKMRKIRILYSDPNATDYSSEEEEDMFLRNEYKFDGSKRIVEEFFVPFMPLANENKKNECESSLLALRKREDVKEVILMSVLDVSDTDTKAAKDINDIDGSVKEINVKDLTSDEKRENLVEEVGKEDISVQYLASVAGYNLCFDETEMLLGNEFCNLLNNDEISCGSLWKVENGYGGNCCILPPVDCAFNDFELGWIDETLNWDCQ</sequence>